<evidence type="ECO:0000313" key="6">
    <source>
        <dbReference type="Proteomes" id="UP000324897"/>
    </source>
</evidence>
<dbReference type="PROSITE" id="PS00375">
    <property type="entry name" value="UDPGT"/>
    <property type="match status" value="1"/>
</dbReference>
<feature type="non-terminal residue" evidence="5">
    <location>
        <position position="1"/>
    </location>
</feature>
<keyword evidence="6" id="KW-1185">Reference proteome</keyword>
<gene>
    <name evidence="5" type="ORF">EJB05_01065</name>
</gene>
<dbReference type="OrthoDB" id="5835829at2759"/>
<keyword evidence="2 3" id="KW-0808">Transferase</keyword>
<dbReference type="CDD" id="cd03784">
    <property type="entry name" value="GT1_Gtf-like"/>
    <property type="match status" value="1"/>
</dbReference>
<protein>
    <recommendedName>
        <fullName evidence="4">Glycosyltransferase</fullName>
        <ecNumber evidence="4">2.4.1.-</ecNumber>
    </recommendedName>
</protein>
<dbReference type="SUPFAM" id="SSF53756">
    <property type="entry name" value="UDP-Glycosyltransferase/glycogen phosphorylase"/>
    <property type="match status" value="1"/>
</dbReference>
<dbReference type="EC" id="2.4.1.-" evidence="4"/>
<dbReference type="EMBL" id="RWGY01000002">
    <property type="protein sequence ID" value="TVU49734.1"/>
    <property type="molecule type" value="Genomic_DNA"/>
</dbReference>
<evidence type="ECO:0000313" key="5">
    <source>
        <dbReference type="EMBL" id="TVU49734.1"/>
    </source>
</evidence>
<comment type="caution">
    <text evidence="5">The sequence shown here is derived from an EMBL/GenBank/DDBJ whole genome shotgun (WGS) entry which is preliminary data.</text>
</comment>
<sequence length="504" mass="53313">MAAASVPHAVIVPYPCSGNVNPALQLAKLLHRHGAYVTFVNTEHNHRRMQQAAAAAAEEEGAEAAVVAGAGDATFRFETIPDGLSDFERGANDYGLSLCVATSQRCAAPLRELIIRLNATPGVPPVSCVVPTFLMSFALDVAAELGIPSMLLWGCSAGALLGHMRLRDLRHREERELDTIIDWIPGLPPMRLGDFSGFLRRMDDPDSFGLRFNETEASNCTKAGAVLLNTFEGLEPDALAALRAELPRVFTVGPLGTLLAPTGEKKKKDGGGGSGELTSLWKQDDAQWAWLDAQTPGSVVYVSFGSHAVLTPAEVTELAWGLAAAGRPFLWSVRDDLVARAGGATAASPTGAAAVLAVLPPEFFASSALASPDTCSYLITSWCAQERVLRHRAVGCFLTHGGWNSVCESLAAGVPMVCCPGFADQYTNSKLAADVWGVAARLDEGLGGGPVIRREKVAARVREVMLGKGIKKRAAGWKAMAEEAARPGGTSCDNIQSIVKAMIN</sequence>
<dbReference type="PANTHER" id="PTHR11926">
    <property type="entry name" value="GLUCOSYL/GLUCURONOSYL TRANSFERASES"/>
    <property type="match status" value="1"/>
</dbReference>
<accession>A0A5J9WR12</accession>
<proteinExistence type="inferred from homology"/>
<dbReference type="GO" id="GO:0080043">
    <property type="term" value="F:quercetin 3-O-glucosyltransferase activity"/>
    <property type="evidence" value="ECO:0007669"/>
    <property type="project" value="TreeGrafter"/>
</dbReference>
<evidence type="ECO:0000256" key="1">
    <source>
        <dbReference type="ARBA" id="ARBA00009995"/>
    </source>
</evidence>
<dbReference type="AlphaFoldDB" id="A0A5J9WR12"/>
<dbReference type="GO" id="GO:0080044">
    <property type="term" value="F:quercetin 7-O-glucosyltransferase activity"/>
    <property type="evidence" value="ECO:0007669"/>
    <property type="project" value="TreeGrafter"/>
</dbReference>
<comment type="similarity">
    <text evidence="1 3">Belongs to the UDP-glycosyltransferase family.</text>
</comment>
<evidence type="ECO:0000256" key="4">
    <source>
        <dbReference type="RuleBase" id="RU362057"/>
    </source>
</evidence>
<dbReference type="PANTHER" id="PTHR11926:SF1537">
    <property type="entry name" value="OS08G0168700 PROTEIN"/>
    <property type="match status" value="1"/>
</dbReference>
<dbReference type="InterPro" id="IPR002213">
    <property type="entry name" value="UDP_glucos_trans"/>
</dbReference>
<evidence type="ECO:0000256" key="3">
    <source>
        <dbReference type="RuleBase" id="RU003718"/>
    </source>
</evidence>
<evidence type="ECO:0000256" key="2">
    <source>
        <dbReference type="ARBA" id="ARBA00022679"/>
    </source>
</evidence>
<dbReference type="InterPro" id="IPR035595">
    <property type="entry name" value="UDP_glycos_trans_CS"/>
</dbReference>
<dbReference type="Pfam" id="PF00201">
    <property type="entry name" value="UDPGT"/>
    <property type="match status" value="1"/>
</dbReference>
<dbReference type="Proteomes" id="UP000324897">
    <property type="component" value="Chromosome 6"/>
</dbReference>
<reference evidence="5 6" key="1">
    <citation type="journal article" date="2019" name="Sci. Rep.">
        <title>A high-quality genome of Eragrostis curvula grass provides insights into Poaceae evolution and supports new strategies to enhance forage quality.</title>
        <authorList>
            <person name="Carballo J."/>
            <person name="Santos B.A.C.M."/>
            <person name="Zappacosta D."/>
            <person name="Garbus I."/>
            <person name="Selva J.P."/>
            <person name="Gallo C.A."/>
            <person name="Diaz A."/>
            <person name="Albertini E."/>
            <person name="Caccamo M."/>
            <person name="Echenique V."/>
        </authorList>
    </citation>
    <scope>NUCLEOTIDE SEQUENCE [LARGE SCALE GENOMIC DNA]</scope>
    <source>
        <strain evidence="6">cv. Victoria</strain>
        <tissue evidence="5">Leaf</tissue>
    </source>
</reference>
<organism evidence="5 6">
    <name type="scientific">Eragrostis curvula</name>
    <name type="common">weeping love grass</name>
    <dbReference type="NCBI Taxonomy" id="38414"/>
    <lineage>
        <taxon>Eukaryota</taxon>
        <taxon>Viridiplantae</taxon>
        <taxon>Streptophyta</taxon>
        <taxon>Embryophyta</taxon>
        <taxon>Tracheophyta</taxon>
        <taxon>Spermatophyta</taxon>
        <taxon>Magnoliopsida</taxon>
        <taxon>Liliopsida</taxon>
        <taxon>Poales</taxon>
        <taxon>Poaceae</taxon>
        <taxon>PACMAD clade</taxon>
        <taxon>Chloridoideae</taxon>
        <taxon>Eragrostideae</taxon>
        <taxon>Eragrostidinae</taxon>
        <taxon>Eragrostis</taxon>
    </lineage>
</organism>
<dbReference type="Gramene" id="TVU49734">
    <property type="protein sequence ID" value="TVU49734"/>
    <property type="gene ID" value="EJB05_01065"/>
</dbReference>
<keyword evidence="3" id="KW-0328">Glycosyltransferase</keyword>
<dbReference type="Gene3D" id="3.40.50.2000">
    <property type="entry name" value="Glycogen Phosphorylase B"/>
    <property type="match status" value="2"/>
</dbReference>
<name>A0A5J9WR12_9POAL</name>